<dbReference type="Pfam" id="PF24883">
    <property type="entry name" value="NPHP3_N"/>
    <property type="match status" value="1"/>
</dbReference>
<gene>
    <name evidence="3" type="ORF">HMN09_00379400</name>
</gene>
<accession>A0A8H6WIB1</accession>
<protein>
    <submittedName>
        <fullName evidence="3">NACHT and ankyrin domain protein</fullName>
    </submittedName>
</protein>
<sequence length="117" mass="12835">MDSQQTIFNIFGGAGGVGGQAHYLGGGGGVGQGPTLNIGDIHNMAIYGHFFSDEKYKLFEFISPLNFLPRQREIYETHEKNTGAWFLNDPAFNRWQSGHKSILWCSGDPGTGKTVLL</sequence>
<evidence type="ECO:0000256" key="1">
    <source>
        <dbReference type="ARBA" id="ARBA00022737"/>
    </source>
</evidence>
<evidence type="ECO:0000259" key="2">
    <source>
        <dbReference type="Pfam" id="PF24883"/>
    </source>
</evidence>
<feature type="domain" description="Nephrocystin 3-like N-terminal" evidence="2">
    <location>
        <begin position="81"/>
        <end position="116"/>
    </location>
</feature>
<dbReference type="Proteomes" id="UP000613580">
    <property type="component" value="Unassembled WGS sequence"/>
</dbReference>
<comment type="caution">
    <text evidence="3">The sequence shown here is derived from an EMBL/GenBank/DDBJ whole genome shotgun (WGS) entry which is preliminary data.</text>
</comment>
<keyword evidence="4" id="KW-1185">Reference proteome</keyword>
<keyword evidence="1" id="KW-0677">Repeat</keyword>
<proteinExistence type="predicted"/>
<reference evidence="3" key="1">
    <citation type="submission" date="2020-05" db="EMBL/GenBank/DDBJ databases">
        <title>Mycena genomes resolve the evolution of fungal bioluminescence.</title>
        <authorList>
            <person name="Tsai I.J."/>
        </authorList>
    </citation>
    <scope>NUCLEOTIDE SEQUENCE</scope>
    <source>
        <strain evidence="3">110903Hualien_Pintung</strain>
    </source>
</reference>
<evidence type="ECO:0000313" key="4">
    <source>
        <dbReference type="Proteomes" id="UP000613580"/>
    </source>
</evidence>
<dbReference type="InterPro" id="IPR056884">
    <property type="entry name" value="NPHP3-like_N"/>
</dbReference>
<dbReference type="EMBL" id="JACAZE010000004">
    <property type="protein sequence ID" value="KAF7318677.1"/>
    <property type="molecule type" value="Genomic_DNA"/>
</dbReference>
<name>A0A8H6WIB1_MYCCL</name>
<evidence type="ECO:0000313" key="3">
    <source>
        <dbReference type="EMBL" id="KAF7318677.1"/>
    </source>
</evidence>
<dbReference type="OrthoDB" id="448455at2759"/>
<dbReference type="AlphaFoldDB" id="A0A8H6WIB1"/>
<organism evidence="3 4">
    <name type="scientific">Mycena chlorophos</name>
    <name type="common">Agaric fungus</name>
    <name type="synonym">Agaricus chlorophos</name>
    <dbReference type="NCBI Taxonomy" id="658473"/>
    <lineage>
        <taxon>Eukaryota</taxon>
        <taxon>Fungi</taxon>
        <taxon>Dikarya</taxon>
        <taxon>Basidiomycota</taxon>
        <taxon>Agaricomycotina</taxon>
        <taxon>Agaricomycetes</taxon>
        <taxon>Agaricomycetidae</taxon>
        <taxon>Agaricales</taxon>
        <taxon>Marasmiineae</taxon>
        <taxon>Mycenaceae</taxon>
        <taxon>Mycena</taxon>
    </lineage>
</organism>